<proteinExistence type="predicted"/>
<sequence length="60" mass="6848">MTLYNEMKRLLNKKVKIQTDDSIKEVIIVDISESTVRAAESGSVEPVIFQMINIGFIEYV</sequence>
<evidence type="ECO:0000313" key="2">
    <source>
        <dbReference type="Proteomes" id="UP000002217"/>
    </source>
</evidence>
<dbReference type="HOGENOM" id="CLU_2933798_0_0_9"/>
<dbReference type="Proteomes" id="UP000002217">
    <property type="component" value="Chromosome"/>
</dbReference>
<dbReference type="KEGG" id="dae:Dtox_3541"/>
<dbReference type="AlphaFoldDB" id="C8VVX0"/>
<organism evidence="1 2">
    <name type="scientific">Desulfofarcimen acetoxidans (strain ATCC 49208 / DSM 771 / KCTC 5769 / VKM B-1644 / 5575)</name>
    <name type="common">Desulfotomaculum acetoxidans</name>
    <dbReference type="NCBI Taxonomy" id="485916"/>
    <lineage>
        <taxon>Bacteria</taxon>
        <taxon>Bacillati</taxon>
        <taxon>Bacillota</taxon>
        <taxon>Clostridia</taxon>
        <taxon>Eubacteriales</taxon>
        <taxon>Peptococcaceae</taxon>
        <taxon>Desulfofarcimen</taxon>
    </lineage>
</organism>
<dbReference type="OrthoDB" id="9900799at2"/>
<dbReference type="STRING" id="485916.Dtox_3541"/>
<protein>
    <submittedName>
        <fullName evidence="1">Uncharacterized protein</fullName>
    </submittedName>
</protein>
<name>C8VVX0_DESAS</name>
<dbReference type="EMBL" id="CP001720">
    <property type="protein sequence ID" value="ACV64257.1"/>
    <property type="molecule type" value="Genomic_DNA"/>
</dbReference>
<evidence type="ECO:0000313" key="1">
    <source>
        <dbReference type="EMBL" id="ACV64257.1"/>
    </source>
</evidence>
<keyword evidence="2" id="KW-1185">Reference proteome</keyword>
<gene>
    <name evidence="1" type="ordered locus">Dtox_3541</name>
</gene>
<accession>C8VVX0</accession>
<reference evidence="1 2" key="1">
    <citation type="journal article" date="2009" name="Stand. Genomic Sci.">
        <title>Complete genome sequence of Desulfotomaculum acetoxidans type strain (5575).</title>
        <authorList>
            <person name="Spring S."/>
            <person name="Lapidus A."/>
            <person name="Schroder M."/>
            <person name="Gleim D."/>
            <person name="Sims D."/>
            <person name="Meincke L."/>
            <person name="Glavina Del Rio T."/>
            <person name="Tice H."/>
            <person name="Copeland A."/>
            <person name="Cheng J.F."/>
            <person name="Lucas S."/>
            <person name="Chen F."/>
            <person name="Nolan M."/>
            <person name="Bruce D."/>
            <person name="Goodwin L."/>
            <person name="Pitluck S."/>
            <person name="Ivanova N."/>
            <person name="Mavromatis K."/>
            <person name="Mikhailova N."/>
            <person name="Pati A."/>
            <person name="Chen A."/>
            <person name="Palaniappan K."/>
            <person name="Land M."/>
            <person name="Hauser L."/>
            <person name="Chang Y.J."/>
            <person name="Jeffries C.D."/>
            <person name="Chain P."/>
            <person name="Saunders E."/>
            <person name="Brettin T."/>
            <person name="Detter J.C."/>
            <person name="Goker M."/>
            <person name="Bristow J."/>
            <person name="Eisen J.A."/>
            <person name="Markowitz V."/>
            <person name="Hugenholtz P."/>
            <person name="Kyrpides N.C."/>
            <person name="Klenk H.P."/>
            <person name="Han C."/>
        </authorList>
    </citation>
    <scope>NUCLEOTIDE SEQUENCE [LARGE SCALE GENOMIC DNA]</scope>
    <source>
        <strain evidence="2">ATCC 49208 / DSM 771 / VKM B-1644</strain>
    </source>
</reference>
<dbReference type="RefSeq" id="WP_015758947.1">
    <property type="nucleotide sequence ID" value="NC_013216.1"/>
</dbReference>